<dbReference type="GeneID" id="115461794"/>
<accession>A0A6P7WWX1</accession>
<dbReference type="Proteomes" id="UP000515156">
    <property type="component" value="Chromosome 2"/>
</dbReference>
<dbReference type="InterPro" id="IPR001304">
    <property type="entry name" value="C-type_lectin-like"/>
</dbReference>
<name>A0A6P7WWX1_9AMPH</name>
<sequence>MAEAVTYAELRFTKPPPWKAKPFTSNTAPSEVFSEVDQDGEIIYANISRTSPEMHRKREVDAIYQTLWKQNSRLILALCCLFLLATTMGLVGKLFHVSQHLEEYREYIHKISYDHENLSSSLALSVSTKESTLIHTEQKLRETEQELNRTQKYLEAKLEDLNHFQQQLTETRERLHQTEETLSKTREDLSDSKKTLSERENTLQETQETLRSTKSTLVTTQMKLRETERSMSDTKNTLRATNNNLSSTQKKLSECESSLSKTSERLTSEQQGWRQTEGPLLDLKEKWSKAQQCVFNTCSESMLEFPYTSERFKYCPSLWILLDGKCYFFSEREDARIQGDTNCKSRGSRLVTIKDSNTELKDYVKRRQKNYWIGLSRKNNVWTWSDGSEESRPVSSTRHCAMIGTDIEFQVCSRKYPWICERESSECEVNGDLLQCFMKELNS</sequence>
<reference evidence="5" key="1">
    <citation type="submission" date="2025-08" db="UniProtKB">
        <authorList>
            <consortium name="RefSeq"/>
        </authorList>
    </citation>
    <scope>IDENTIFICATION</scope>
</reference>
<dbReference type="PANTHER" id="PTHR15028:SF6">
    <property type="entry name" value="B-CELL DIFFERENTIATION ANTIGEN CD72"/>
    <property type="match status" value="1"/>
</dbReference>
<feature type="region of interest" description="Disordered" evidence="1">
    <location>
        <begin position="173"/>
        <end position="210"/>
    </location>
</feature>
<dbReference type="InterPro" id="IPR016187">
    <property type="entry name" value="CTDL_fold"/>
</dbReference>
<dbReference type="RefSeq" id="XP_030047697.1">
    <property type="nucleotide sequence ID" value="XM_030191837.1"/>
</dbReference>
<dbReference type="AlphaFoldDB" id="A0A6P7WWX1"/>
<dbReference type="GO" id="GO:0004888">
    <property type="term" value="F:transmembrane signaling receptor activity"/>
    <property type="evidence" value="ECO:0007669"/>
    <property type="project" value="InterPro"/>
</dbReference>
<feature type="domain" description="C-type lectin" evidence="3">
    <location>
        <begin position="322"/>
        <end position="421"/>
    </location>
</feature>
<keyword evidence="2" id="KW-1133">Transmembrane helix</keyword>
<dbReference type="OrthoDB" id="7357196at2759"/>
<gene>
    <name evidence="5" type="primary">LOC115461794</name>
</gene>
<dbReference type="Gene3D" id="1.10.287.1490">
    <property type="match status" value="1"/>
</dbReference>
<feature type="region of interest" description="Disordered" evidence="1">
    <location>
        <begin position="227"/>
        <end position="250"/>
    </location>
</feature>
<proteinExistence type="predicted"/>
<evidence type="ECO:0000256" key="2">
    <source>
        <dbReference type="SAM" id="Phobius"/>
    </source>
</evidence>
<organism evidence="4 5">
    <name type="scientific">Microcaecilia unicolor</name>
    <dbReference type="NCBI Taxonomy" id="1415580"/>
    <lineage>
        <taxon>Eukaryota</taxon>
        <taxon>Metazoa</taxon>
        <taxon>Chordata</taxon>
        <taxon>Craniata</taxon>
        <taxon>Vertebrata</taxon>
        <taxon>Euteleostomi</taxon>
        <taxon>Amphibia</taxon>
        <taxon>Gymnophiona</taxon>
        <taxon>Siphonopidae</taxon>
        <taxon>Microcaecilia</taxon>
    </lineage>
</organism>
<dbReference type="PROSITE" id="PS50041">
    <property type="entry name" value="C_TYPE_LECTIN_2"/>
    <property type="match status" value="1"/>
</dbReference>
<evidence type="ECO:0000313" key="5">
    <source>
        <dbReference type="RefSeq" id="XP_030047697.1"/>
    </source>
</evidence>
<dbReference type="SUPFAM" id="SSF56436">
    <property type="entry name" value="C-type lectin-like"/>
    <property type="match status" value="1"/>
</dbReference>
<dbReference type="SUPFAM" id="SSF57997">
    <property type="entry name" value="Tropomyosin"/>
    <property type="match status" value="1"/>
</dbReference>
<keyword evidence="2" id="KW-0472">Membrane</keyword>
<dbReference type="InterPro" id="IPR016186">
    <property type="entry name" value="C-type_lectin-like/link_sf"/>
</dbReference>
<protein>
    <submittedName>
        <fullName evidence="5">CD209 antigen-like isoform X1</fullName>
    </submittedName>
</protein>
<evidence type="ECO:0000256" key="1">
    <source>
        <dbReference type="SAM" id="MobiDB-lite"/>
    </source>
</evidence>
<dbReference type="InParanoid" id="A0A6P7WWX1"/>
<dbReference type="SMART" id="SM00034">
    <property type="entry name" value="CLECT"/>
    <property type="match status" value="1"/>
</dbReference>
<keyword evidence="2" id="KW-0812">Transmembrane</keyword>
<feature type="compositionally biased region" description="Polar residues" evidence="1">
    <location>
        <begin position="233"/>
        <end position="249"/>
    </location>
</feature>
<evidence type="ECO:0000313" key="4">
    <source>
        <dbReference type="Proteomes" id="UP000515156"/>
    </source>
</evidence>
<keyword evidence="4" id="KW-1185">Reference proteome</keyword>
<dbReference type="InterPro" id="IPR039689">
    <property type="entry name" value="CD72"/>
</dbReference>
<feature type="compositionally biased region" description="Basic and acidic residues" evidence="1">
    <location>
        <begin position="173"/>
        <end position="202"/>
    </location>
</feature>
<dbReference type="Pfam" id="PF00059">
    <property type="entry name" value="Lectin_C"/>
    <property type="match status" value="1"/>
</dbReference>
<dbReference type="PANTHER" id="PTHR15028">
    <property type="entry name" value="CD72-RELATED"/>
    <property type="match status" value="1"/>
</dbReference>
<dbReference type="GO" id="GO:0005886">
    <property type="term" value="C:plasma membrane"/>
    <property type="evidence" value="ECO:0007669"/>
    <property type="project" value="InterPro"/>
</dbReference>
<feature type="transmembrane region" description="Helical" evidence="2">
    <location>
        <begin position="74"/>
        <end position="95"/>
    </location>
</feature>
<dbReference type="Gene3D" id="3.10.100.10">
    <property type="entry name" value="Mannose-Binding Protein A, subunit A"/>
    <property type="match status" value="1"/>
</dbReference>
<evidence type="ECO:0000259" key="3">
    <source>
        <dbReference type="PROSITE" id="PS50041"/>
    </source>
</evidence>
<dbReference type="KEGG" id="muo:115461794"/>